<sequence>MAGEVCETFDNQYLNEVFISFEVAEEAFDVGQGQFRIYTSMVDMVHEILLEQRDVIAVKIKLRLSFI</sequence>
<evidence type="ECO:0000313" key="1">
    <source>
        <dbReference type="EMBL" id="KAJ1100610.1"/>
    </source>
</evidence>
<name>A0AAV7MK76_PLEWA</name>
<gene>
    <name evidence="1" type="ORF">NDU88_005691</name>
</gene>
<reference evidence="1" key="1">
    <citation type="journal article" date="2022" name="bioRxiv">
        <title>Sequencing and chromosome-scale assembly of the giantPleurodeles waltlgenome.</title>
        <authorList>
            <person name="Brown T."/>
            <person name="Elewa A."/>
            <person name="Iarovenko S."/>
            <person name="Subramanian E."/>
            <person name="Araus A.J."/>
            <person name="Petzold A."/>
            <person name="Susuki M."/>
            <person name="Suzuki K.-i.T."/>
            <person name="Hayashi T."/>
            <person name="Toyoda A."/>
            <person name="Oliveira C."/>
            <person name="Osipova E."/>
            <person name="Leigh N.D."/>
            <person name="Simon A."/>
            <person name="Yun M.H."/>
        </authorList>
    </citation>
    <scope>NUCLEOTIDE SEQUENCE</scope>
    <source>
        <strain evidence="1">20211129_DDA</strain>
        <tissue evidence="1">Liver</tissue>
    </source>
</reference>
<evidence type="ECO:0000313" key="2">
    <source>
        <dbReference type="Proteomes" id="UP001066276"/>
    </source>
</evidence>
<dbReference type="AlphaFoldDB" id="A0AAV7MK76"/>
<dbReference type="Proteomes" id="UP001066276">
    <property type="component" value="Chromosome 10"/>
</dbReference>
<organism evidence="1 2">
    <name type="scientific">Pleurodeles waltl</name>
    <name type="common">Iberian ribbed newt</name>
    <dbReference type="NCBI Taxonomy" id="8319"/>
    <lineage>
        <taxon>Eukaryota</taxon>
        <taxon>Metazoa</taxon>
        <taxon>Chordata</taxon>
        <taxon>Craniata</taxon>
        <taxon>Vertebrata</taxon>
        <taxon>Euteleostomi</taxon>
        <taxon>Amphibia</taxon>
        <taxon>Batrachia</taxon>
        <taxon>Caudata</taxon>
        <taxon>Salamandroidea</taxon>
        <taxon>Salamandridae</taxon>
        <taxon>Pleurodelinae</taxon>
        <taxon>Pleurodeles</taxon>
    </lineage>
</organism>
<comment type="caution">
    <text evidence="1">The sequence shown here is derived from an EMBL/GenBank/DDBJ whole genome shotgun (WGS) entry which is preliminary data.</text>
</comment>
<proteinExistence type="predicted"/>
<accession>A0AAV7MK76</accession>
<dbReference type="EMBL" id="JANPWB010000014">
    <property type="protein sequence ID" value="KAJ1100610.1"/>
    <property type="molecule type" value="Genomic_DNA"/>
</dbReference>
<protein>
    <submittedName>
        <fullName evidence="1">Uncharacterized protein</fullName>
    </submittedName>
</protein>
<keyword evidence="2" id="KW-1185">Reference proteome</keyword>